<accession>A0A653BRB0</accession>
<reference evidence="1 2" key="1">
    <citation type="submission" date="2019-01" db="EMBL/GenBank/DDBJ databases">
        <authorList>
            <person name="Sayadi A."/>
        </authorList>
    </citation>
    <scope>NUCLEOTIDE SEQUENCE [LARGE SCALE GENOMIC DNA]</scope>
</reference>
<evidence type="ECO:0000313" key="1">
    <source>
        <dbReference type="EMBL" id="VEN38075.1"/>
    </source>
</evidence>
<gene>
    <name evidence="1" type="ORF">CALMAC_LOCUS3097</name>
</gene>
<evidence type="ECO:0000313" key="2">
    <source>
        <dbReference type="Proteomes" id="UP000410492"/>
    </source>
</evidence>
<dbReference type="Proteomes" id="UP000410492">
    <property type="component" value="Unassembled WGS sequence"/>
</dbReference>
<dbReference type="OrthoDB" id="6790926at2759"/>
<protein>
    <submittedName>
        <fullName evidence="1">Uncharacterized protein</fullName>
    </submittedName>
</protein>
<sequence length="105" mass="12094">MTRLEEQRQAVSQALGNQDQRISAVEEQLATSQKHVEGQLQQVEDRVKEIVREELRELIADERYLTAVPTAYPDRHSGVAWQSPIHMMEKRHGTFIICNSKTSHV</sequence>
<proteinExistence type="predicted"/>
<keyword evidence="2" id="KW-1185">Reference proteome</keyword>
<dbReference type="EMBL" id="CAACVG010004064">
    <property type="protein sequence ID" value="VEN38075.1"/>
    <property type="molecule type" value="Genomic_DNA"/>
</dbReference>
<organism evidence="1 2">
    <name type="scientific">Callosobruchus maculatus</name>
    <name type="common">Southern cowpea weevil</name>
    <name type="synonym">Pulse bruchid</name>
    <dbReference type="NCBI Taxonomy" id="64391"/>
    <lineage>
        <taxon>Eukaryota</taxon>
        <taxon>Metazoa</taxon>
        <taxon>Ecdysozoa</taxon>
        <taxon>Arthropoda</taxon>
        <taxon>Hexapoda</taxon>
        <taxon>Insecta</taxon>
        <taxon>Pterygota</taxon>
        <taxon>Neoptera</taxon>
        <taxon>Endopterygota</taxon>
        <taxon>Coleoptera</taxon>
        <taxon>Polyphaga</taxon>
        <taxon>Cucujiformia</taxon>
        <taxon>Chrysomeloidea</taxon>
        <taxon>Chrysomelidae</taxon>
        <taxon>Bruchinae</taxon>
        <taxon>Bruchini</taxon>
        <taxon>Callosobruchus</taxon>
    </lineage>
</organism>
<dbReference type="AlphaFoldDB" id="A0A653BRB0"/>
<name>A0A653BRB0_CALMS</name>